<dbReference type="PANTHER" id="PTHR36509:SF2">
    <property type="entry name" value="BLL3101 PROTEIN"/>
    <property type="match status" value="1"/>
</dbReference>
<feature type="domain" description="DUF1214" evidence="1">
    <location>
        <begin position="218"/>
        <end position="297"/>
    </location>
</feature>
<dbReference type="InterPro" id="IPR010679">
    <property type="entry name" value="DUF1254"/>
</dbReference>
<dbReference type="Pfam" id="PF06863">
    <property type="entry name" value="DUF1254"/>
    <property type="match status" value="1"/>
</dbReference>
<dbReference type="PANTHER" id="PTHR36509">
    <property type="entry name" value="BLL3101 PROTEIN"/>
    <property type="match status" value="1"/>
</dbReference>
<feature type="domain" description="DUF1254" evidence="2">
    <location>
        <begin position="33"/>
        <end position="83"/>
    </location>
</feature>
<comment type="caution">
    <text evidence="3">The sequence shown here is derived from an EMBL/GenBank/DDBJ whole genome shotgun (WGS) entry which is preliminary data.</text>
</comment>
<dbReference type="AlphaFoldDB" id="A0A0F0L507"/>
<evidence type="ECO:0008006" key="5">
    <source>
        <dbReference type="Google" id="ProtNLM"/>
    </source>
</evidence>
<dbReference type="RefSeq" id="WP_045249690.1">
    <property type="nucleotide sequence ID" value="NZ_JYIT01000063.1"/>
</dbReference>
<evidence type="ECO:0000259" key="2">
    <source>
        <dbReference type="Pfam" id="PF06863"/>
    </source>
</evidence>
<dbReference type="InterPro" id="IPR037049">
    <property type="entry name" value="DUF1214_C_sf"/>
</dbReference>
<dbReference type="Proteomes" id="UP000033448">
    <property type="component" value="Unassembled WGS sequence"/>
</dbReference>
<dbReference type="InterPro" id="IPR010621">
    <property type="entry name" value="DUF1214"/>
</dbReference>
<accession>A0A0F0L507</accession>
<organism evidence="3 4">
    <name type="scientific">Microbacterium azadirachtae</name>
    <dbReference type="NCBI Taxonomy" id="582680"/>
    <lineage>
        <taxon>Bacteria</taxon>
        <taxon>Bacillati</taxon>
        <taxon>Actinomycetota</taxon>
        <taxon>Actinomycetes</taxon>
        <taxon>Micrococcales</taxon>
        <taxon>Microbacteriaceae</taxon>
        <taxon>Microbacterium</taxon>
    </lineage>
</organism>
<dbReference type="EMBL" id="JYIT01000063">
    <property type="protein sequence ID" value="KJL26626.1"/>
    <property type="molecule type" value="Genomic_DNA"/>
</dbReference>
<dbReference type="Pfam" id="PF06742">
    <property type="entry name" value="DUF1214"/>
    <property type="match status" value="1"/>
</dbReference>
<dbReference type="OrthoDB" id="40820at2"/>
<dbReference type="SUPFAM" id="SSF160935">
    <property type="entry name" value="VPA0735-like"/>
    <property type="match status" value="1"/>
</dbReference>
<evidence type="ECO:0000313" key="3">
    <source>
        <dbReference type="EMBL" id="KJL26626.1"/>
    </source>
</evidence>
<evidence type="ECO:0000259" key="1">
    <source>
        <dbReference type="Pfam" id="PF06742"/>
    </source>
</evidence>
<proteinExistence type="predicted"/>
<evidence type="ECO:0000313" key="4">
    <source>
        <dbReference type="Proteomes" id="UP000033448"/>
    </source>
</evidence>
<dbReference type="PATRIC" id="fig|582680.7.peg.994"/>
<reference evidence="3 4" key="1">
    <citation type="submission" date="2015-02" db="EMBL/GenBank/DDBJ databases">
        <title>Draft genome sequences of ten Microbacterium spp. with emphasis on heavy metal contaminated environments.</title>
        <authorList>
            <person name="Corretto E."/>
        </authorList>
    </citation>
    <scope>NUCLEOTIDE SEQUENCE [LARGE SCALE GENOMIC DNA]</scope>
    <source>
        <strain evidence="3 4">DSM 23848</strain>
    </source>
</reference>
<name>A0A0F0L507_9MICO</name>
<gene>
    <name evidence="3" type="ORF">RL72_00958</name>
</gene>
<keyword evidence="4" id="KW-1185">Reference proteome</keyword>
<sequence length="313" mass="34459">MAAIPVNVQNFNHAETDLMFSRLAAPHGVGTWNHTYEVTPLDDQPVIRQNRDTLYSMTILDVREDVTLTLPDTGDRYISAFVISQEHYGQAILSEPGDHVLSRDLVGTDYAGVIVRILVDPTDVDDVTEVNRLQDALRLHGGGSGTYPMPDYDEASHTATRHAILELARGVSKYDHAFGTRNEVDAILHLLGTASGWGGLPEYEATYISVDENLPVDEYRLRLKDIPVDAFWSVSLYNAAGYFEENALGVNSINSLTATPDADGAVTIRFGTQLDGVPNALAIMPGWNYVLRLYRPHPVVLDGSWTAPRPEAI</sequence>
<protein>
    <recommendedName>
        <fullName evidence="5">Carboxylesterase</fullName>
    </recommendedName>
</protein>
<dbReference type="Gene3D" id="2.60.120.600">
    <property type="entry name" value="Domain of unknown function DUF1214, C-terminal domain"/>
    <property type="match status" value="1"/>
</dbReference>